<sequence>MTSDLFNNRPTGNTAVGVQVGTLAWTEPTTKIISGGKIRIVGGLKVANAKRNSTDAENYFRALRVPRAKRPVVTTFLNLRPVDELVSTSSKPPTNAPNAQEMPDVSLDLRDWLTSRVGEREDGKENRLTTKVLQIDRVQIVQSLDSHLTTEHIRSRLMNAESGDTERKVTSVADV</sequence>
<evidence type="ECO:0000313" key="2">
    <source>
        <dbReference type="Proteomes" id="UP000076502"/>
    </source>
</evidence>
<keyword evidence="2" id="KW-1185">Reference proteome</keyword>
<reference evidence="1 2" key="1">
    <citation type="submission" date="2015-07" db="EMBL/GenBank/DDBJ databases">
        <title>The genome of Dufourea novaeangliae.</title>
        <authorList>
            <person name="Pan H."/>
            <person name="Kapheim K."/>
        </authorList>
    </citation>
    <scope>NUCLEOTIDE SEQUENCE [LARGE SCALE GENOMIC DNA]</scope>
    <source>
        <strain evidence="1">0120121106</strain>
        <tissue evidence="1">Whole body</tissue>
    </source>
</reference>
<dbReference type="EMBL" id="KQ434899">
    <property type="protein sequence ID" value="KZC11036.1"/>
    <property type="molecule type" value="Genomic_DNA"/>
</dbReference>
<proteinExistence type="predicted"/>
<dbReference type="AlphaFoldDB" id="A0A154PGM8"/>
<name>A0A154PGM8_DUFNO</name>
<gene>
    <name evidence="1" type="ORF">WN55_01736</name>
</gene>
<protein>
    <submittedName>
        <fullName evidence="1">Uncharacterized protein</fullName>
    </submittedName>
</protein>
<evidence type="ECO:0000313" key="1">
    <source>
        <dbReference type="EMBL" id="KZC11036.1"/>
    </source>
</evidence>
<dbReference type="Proteomes" id="UP000076502">
    <property type="component" value="Unassembled WGS sequence"/>
</dbReference>
<accession>A0A154PGM8</accession>
<organism evidence="1 2">
    <name type="scientific">Dufourea novaeangliae</name>
    <name type="common">Sweat bee</name>
    <dbReference type="NCBI Taxonomy" id="178035"/>
    <lineage>
        <taxon>Eukaryota</taxon>
        <taxon>Metazoa</taxon>
        <taxon>Ecdysozoa</taxon>
        <taxon>Arthropoda</taxon>
        <taxon>Hexapoda</taxon>
        <taxon>Insecta</taxon>
        <taxon>Pterygota</taxon>
        <taxon>Neoptera</taxon>
        <taxon>Endopterygota</taxon>
        <taxon>Hymenoptera</taxon>
        <taxon>Apocrita</taxon>
        <taxon>Aculeata</taxon>
        <taxon>Apoidea</taxon>
        <taxon>Anthophila</taxon>
        <taxon>Halictidae</taxon>
        <taxon>Rophitinae</taxon>
        <taxon>Dufourea</taxon>
    </lineage>
</organism>